<dbReference type="OrthoDB" id="1730007at2"/>
<dbReference type="EMBL" id="MTJL01000016">
    <property type="protein sequence ID" value="OMI06209.1"/>
    <property type="molecule type" value="Genomic_DNA"/>
</dbReference>
<proteinExistence type="predicted"/>
<evidence type="ECO:0000313" key="2">
    <source>
        <dbReference type="Proteomes" id="UP000187367"/>
    </source>
</evidence>
<accession>A0A1R1RVQ8</accession>
<name>A0A1R1RVQ8_9BACI</name>
<dbReference type="RefSeq" id="WP_076761486.1">
    <property type="nucleotide sequence ID" value="NZ_JARMMH010000013.1"/>
</dbReference>
<organism evidence="1 2">
    <name type="scientific">Bacillus swezeyi</name>
    <dbReference type="NCBI Taxonomy" id="1925020"/>
    <lineage>
        <taxon>Bacteria</taxon>
        <taxon>Bacillati</taxon>
        <taxon>Bacillota</taxon>
        <taxon>Bacilli</taxon>
        <taxon>Bacillales</taxon>
        <taxon>Bacillaceae</taxon>
        <taxon>Bacillus</taxon>
    </lineage>
</organism>
<dbReference type="Proteomes" id="UP000187367">
    <property type="component" value="Unassembled WGS sequence"/>
</dbReference>
<sequence length="232" mass="24248">MEKNDLKISGSGSAAGGSYQQVVIRGEGMIGGDLDCSKFRTYGTSTLSGDAAVQTFAIHGESEVGGSLKAKKAKIFGTADIAGDAEISEAAVKGMVNIGGNMTAETCDIKGALTVKGDCEAERFALQGSLELKGLLNAGMIEIGLRLGKSSIGDIGGTVIKVVNKRGFFKRNGGFLSAKVIEGDDIYLENTTAQIVRGNKVHIGPGCRIEAVEYKSDYQVSSRADVKENKQS</sequence>
<keyword evidence="2" id="KW-1185">Reference proteome</keyword>
<evidence type="ECO:0000313" key="1">
    <source>
        <dbReference type="EMBL" id="OMI06209.1"/>
    </source>
</evidence>
<evidence type="ECO:0008006" key="3">
    <source>
        <dbReference type="Google" id="ProtNLM"/>
    </source>
</evidence>
<reference evidence="1 2" key="1">
    <citation type="submission" date="2017-01" db="EMBL/GenBank/DDBJ databases">
        <title>Bacillus phylogenomics.</title>
        <authorList>
            <person name="Dunlap C."/>
        </authorList>
    </citation>
    <scope>NUCLEOTIDE SEQUENCE [LARGE SCALE GENOMIC DNA]</scope>
    <source>
        <strain evidence="1 2">NRRL B-41282</strain>
    </source>
</reference>
<gene>
    <name evidence="1" type="ORF">BW143_09790</name>
</gene>
<dbReference type="AlphaFoldDB" id="A0A1R1RVQ8"/>
<comment type="caution">
    <text evidence="1">The sequence shown here is derived from an EMBL/GenBank/DDBJ whole genome shotgun (WGS) entry which is preliminary data.</text>
</comment>
<protein>
    <recommendedName>
        <fullName evidence="3">Cytoplasmic protein</fullName>
    </recommendedName>
</protein>
<accession>A0A1R1QNH7</accession>